<evidence type="ECO:0000313" key="5">
    <source>
        <dbReference type="EMBL" id="KAH0571664.1"/>
    </source>
</evidence>
<proteinExistence type="predicted"/>
<name>V6LLC4_9EUKA</name>
<dbReference type="VEuPathDB" id="GiardiaDB:SS50377_25839"/>
<evidence type="ECO:0000256" key="1">
    <source>
        <dbReference type="ARBA" id="ARBA00022837"/>
    </source>
</evidence>
<dbReference type="PROSITE" id="PS50222">
    <property type="entry name" value="EF_HAND_2"/>
    <property type="match status" value="1"/>
</dbReference>
<dbReference type="Proteomes" id="UP000018208">
    <property type="component" value="Unassembled WGS sequence"/>
</dbReference>
<evidence type="ECO:0000313" key="4">
    <source>
        <dbReference type="EMBL" id="KAH0571649.1"/>
    </source>
</evidence>
<feature type="domain" description="EF-hand" evidence="2">
    <location>
        <begin position="3"/>
        <end position="38"/>
    </location>
</feature>
<dbReference type="PROSITE" id="PS00018">
    <property type="entry name" value="EF_HAND_1"/>
    <property type="match status" value="1"/>
</dbReference>
<reference evidence="3 4" key="1">
    <citation type="journal article" date="2014" name="PLoS Genet.">
        <title>The Genome of Spironucleus salmonicida Highlights a Fish Pathogen Adapted to Fluctuating Environments.</title>
        <authorList>
            <person name="Xu F."/>
            <person name="Jerlstrom-Hultqvist J."/>
            <person name="Einarsson E."/>
            <person name="Astvaldsson A."/>
            <person name="Svard S.G."/>
            <person name="Andersson J.O."/>
        </authorList>
    </citation>
    <scope>NUCLEOTIDE SEQUENCE</scope>
    <source>
        <strain evidence="4">ATCC 50377</strain>
    </source>
</reference>
<dbReference type="EMBL" id="AUWU02000006">
    <property type="protein sequence ID" value="KAH0571664.1"/>
    <property type="molecule type" value="Genomic_DNA"/>
</dbReference>
<dbReference type="EMBL" id="AUWU02000006">
    <property type="protein sequence ID" value="KAH0571649.1"/>
    <property type="molecule type" value="Genomic_DNA"/>
</dbReference>
<dbReference type="AlphaFoldDB" id="V6LLC4"/>
<accession>V6LLC4</accession>
<dbReference type="EMBL" id="KI546096">
    <property type="protein sequence ID" value="EST45440.1"/>
    <property type="molecule type" value="Genomic_DNA"/>
</dbReference>
<keyword evidence="6" id="KW-1185">Reference proteome</keyword>
<dbReference type="GO" id="GO:0005509">
    <property type="term" value="F:calcium ion binding"/>
    <property type="evidence" value="ECO:0007669"/>
    <property type="project" value="InterPro"/>
</dbReference>
<evidence type="ECO:0000313" key="3">
    <source>
        <dbReference type="EMBL" id="EST45440.1"/>
    </source>
</evidence>
<dbReference type="VEuPathDB" id="GiardiaDB:SS50377_25854"/>
<keyword evidence="1" id="KW-0106">Calcium</keyword>
<sequence length="149" mass="17110">MQASINTYVRLFELVDTSRNGFLDALEVRNIFARFFRAFPPPHLMLNTITSRPNEEMDFLDFFAFCQEFSVLLSNKDYNNVRELLQNSNDEGRPRITTARLAELAQSVGIDLTRGELEGLMWALLGSQQTELDTGMILDIFNAVRLEIQ</sequence>
<organism evidence="3">
    <name type="scientific">Spironucleus salmonicida</name>
    <dbReference type="NCBI Taxonomy" id="348837"/>
    <lineage>
        <taxon>Eukaryota</taxon>
        <taxon>Metamonada</taxon>
        <taxon>Diplomonadida</taxon>
        <taxon>Hexamitidae</taxon>
        <taxon>Hexamitinae</taxon>
        <taxon>Spironucleus</taxon>
    </lineage>
</organism>
<gene>
    <name evidence="3" type="ORF">SS50377_14633</name>
    <name evidence="4" type="ORF">SS50377_25839</name>
    <name evidence="5" type="ORF">SS50377_25854</name>
</gene>
<evidence type="ECO:0000313" key="6">
    <source>
        <dbReference type="Proteomes" id="UP000018208"/>
    </source>
</evidence>
<reference evidence="4" key="2">
    <citation type="submission" date="2020-12" db="EMBL/GenBank/DDBJ databases">
        <title>New Spironucleus salmonicida genome in near-complete chromosomes.</title>
        <authorList>
            <person name="Xu F."/>
            <person name="Kurt Z."/>
            <person name="Jimenez-Gonzalez A."/>
            <person name="Astvaldsson A."/>
            <person name="Andersson J.O."/>
            <person name="Svard S.G."/>
        </authorList>
    </citation>
    <scope>NUCLEOTIDE SEQUENCE</scope>
    <source>
        <strain evidence="4">ATCC 50377</strain>
    </source>
</reference>
<dbReference type="SUPFAM" id="SSF47473">
    <property type="entry name" value="EF-hand"/>
    <property type="match status" value="1"/>
</dbReference>
<evidence type="ECO:0000259" key="2">
    <source>
        <dbReference type="PROSITE" id="PS50222"/>
    </source>
</evidence>
<dbReference type="Gene3D" id="1.10.238.10">
    <property type="entry name" value="EF-hand"/>
    <property type="match status" value="1"/>
</dbReference>
<dbReference type="InterPro" id="IPR018247">
    <property type="entry name" value="EF_Hand_1_Ca_BS"/>
</dbReference>
<protein>
    <recommendedName>
        <fullName evidence="2">EF-hand domain-containing protein</fullName>
    </recommendedName>
</protein>
<dbReference type="InterPro" id="IPR002048">
    <property type="entry name" value="EF_hand_dom"/>
</dbReference>
<dbReference type="InterPro" id="IPR011992">
    <property type="entry name" value="EF-hand-dom_pair"/>
</dbReference>